<sequence>MSYAAAIQSIRDIAREQRRRKSPTDGQERVPITEGAGRIAACDHVSPLSTPEFDSSAMDGFAISSARTLYASPETPASFRVRGIVAAGEEPPTIRGGIAEDYPSAVEIMTGAKFPAHEAPGETLDACVKYEDTRYCPERKGVILVSRPVSRNSNRRFAGEDIARGDVVLEASRTVETTHVMPLASVAIDSVLVVKKPSVGVLSTGKELVSGKATVRDVNGPFLTTAGQDAGASASFLGTLTDGLDTLMQELGEITRQSVYDVLVSSGAVSAGKYDFVRTALEAIGAEVVLHGLAIPGSG</sequence>
<dbReference type="InterPro" id="IPR036135">
    <property type="entry name" value="MoeA_linker/N_sf"/>
</dbReference>
<evidence type="ECO:0000313" key="7">
    <source>
        <dbReference type="Proteomes" id="UP000294003"/>
    </source>
</evidence>
<gene>
    <name evidence="6" type="ORF">DL762_010562</name>
</gene>
<comment type="cofactor">
    <cofactor evidence="3">
        <name>Mg(2+)</name>
        <dbReference type="ChEBI" id="CHEBI:18420"/>
    </cofactor>
</comment>
<dbReference type="PANTHER" id="PTHR10192">
    <property type="entry name" value="MOLYBDOPTERIN BIOSYNTHESIS PROTEIN"/>
    <property type="match status" value="1"/>
</dbReference>
<evidence type="ECO:0000313" key="6">
    <source>
        <dbReference type="EMBL" id="RYO74056.1"/>
    </source>
</evidence>
<feature type="compositionally biased region" description="Basic and acidic residues" evidence="4">
    <location>
        <begin position="15"/>
        <end position="28"/>
    </location>
</feature>
<feature type="region of interest" description="Disordered" evidence="4">
    <location>
        <begin position="15"/>
        <end position="34"/>
    </location>
</feature>
<dbReference type="EC" id="2.7.7.75" evidence="2"/>
<keyword evidence="3" id="KW-0460">Magnesium</keyword>
<evidence type="ECO:0000259" key="5">
    <source>
        <dbReference type="SMART" id="SM00852"/>
    </source>
</evidence>
<keyword evidence="7" id="KW-1185">Reference proteome</keyword>
<comment type="pathway">
    <text evidence="3">Cofactor biosynthesis; molybdopterin biosynthesis.</text>
</comment>
<dbReference type="InterPro" id="IPR036425">
    <property type="entry name" value="MoaB/Mog-like_dom_sf"/>
</dbReference>
<dbReference type="InterPro" id="IPR005110">
    <property type="entry name" value="MoeA_linker/N"/>
</dbReference>
<dbReference type="EMBL" id="QJNS01000738">
    <property type="protein sequence ID" value="RYO74056.1"/>
    <property type="molecule type" value="Genomic_DNA"/>
</dbReference>
<dbReference type="Pfam" id="PF00994">
    <property type="entry name" value="MoCF_biosynth"/>
    <property type="match status" value="1"/>
</dbReference>
<dbReference type="InterPro" id="IPR001453">
    <property type="entry name" value="MoaB/Mog_dom"/>
</dbReference>
<comment type="catalytic activity">
    <reaction evidence="3">
        <text>adenylyl-molybdopterin + molybdate = Mo-molybdopterin + AMP + H(+)</text>
        <dbReference type="Rhea" id="RHEA:35047"/>
        <dbReference type="ChEBI" id="CHEBI:15378"/>
        <dbReference type="ChEBI" id="CHEBI:36264"/>
        <dbReference type="ChEBI" id="CHEBI:62727"/>
        <dbReference type="ChEBI" id="CHEBI:71302"/>
        <dbReference type="ChEBI" id="CHEBI:456215"/>
    </reaction>
</comment>
<dbReference type="InterPro" id="IPR038987">
    <property type="entry name" value="MoeA-like"/>
</dbReference>
<reference evidence="6 7" key="1">
    <citation type="submission" date="2018-06" db="EMBL/GenBank/DDBJ databases">
        <title>Complete Genomes of Monosporascus.</title>
        <authorList>
            <person name="Robinson A.J."/>
            <person name="Natvig D.O."/>
        </authorList>
    </citation>
    <scope>NUCLEOTIDE SEQUENCE [LARGE SCALE GENOMIC DNA]</scope>
    <source>
        <strain evidence="6 7">CBS 609.92</strain>
    </source>
</reference>
<keyword evidence="3" id="KW-0500">Molybdenum</keyword>
<comment type="catalytic activity">
    <reaction evidence="3">
        <text>molybdopterin + ATP + H(+) = adenylyl-molybdopterin + diphosphate</text>
        <dbReference type="Rhea" id="RHEA:31331"/>
        <dbReference type="ChEBI" id="CHEBI:15378"/>
        <dbReference type="ChEBI" id="CHEBI:30616"/>
        <dbReference type="ChEBI" id="CHEBI:33019"/>
        <dbReference type="ChEBI" id="CHEBI:58698"/>
        <dbReference type="ChEBI" id="CHEBI:62727"/>
    </reaction>
</comment>
<comment type="caution">
    <text evidence="6">The sequence shown here is derived from an EMBL/GenBank/DDBJ whole genome shotgun (WGS) entry which is preliminary data.</text>
</comment>
<dbReference type="SUPFAM" id="SSF63882">
    <property type="entry name" value="MoeA N-terminal region -like"/>
    <property type="match status" value="1"/>
</dbReference>
<dbReference type="PANTHER" id="PTHR10192:SF30">
    <property type="entry name" value="MOLYBDOPTERIN ADENYLYLTRANSFERASE"/>
    <property type="match status" value="1"/>
</dbReference>
<keyword evidence="3" id="KW-0479">Metal-binding</keyword>
<dbReference type="Gene3D" id="3.40.980.10">
    <property type="entry name" value="MoaB/Mog-like domain"/>
    <property type="match status" value="1"/>
</dbReference>
<dbReference type="SUPFAM" id="SSF53218">
    <property type="entry name" value="Molybdenum cofactor biosynthesis proteins"/>
    <property type="match status" value="1"/>
</dbReference>
<dbReference type="Pfam" id="PF03453">
    <property type="entry name" value="MoeA_N"/>
    <property type="match status" value="1"/>
</dbReference>
<evidence type="ECO:0000256" key="1">
    <source>
        <dbReference type="ARBA" id="ARBA00008339"/>
    </source>
</evidence>
<evidence type="ECO:0000256" key="4">
    <source>
        <dbReference type="SAM" id="MobiDB-lite"/>
    </source>
</evidence>
<protein>
    <recommendedName>
        <fullName evidence="2">molybdopterin adenylyltransferase</fullName>
        <ecNumber evidence="2">2.7.7.75</ecNumber>
    </recommendedName>
</protein>
<feature type="domain" description="MoaB/Mog" evidence="5">
    <location>
        <begin position="200"/>
        <end position="299"/>
    </location>
</feature>
<keyword evidence="3" id="KW-0808">Transferase</keyword>
<organism evidence="6 7">
    <name type="scientific">Monosporascus cannonballus</name>
    <dbReference type="NCBI Taxonomy" id="155416"/>
    <lineage>
        <taxon>Eukaryota</taxon>
        <taxon>Fungi</taxon>
        <taxon>Dikarya</taxon>
        <taxon>Ascomycota</taxon>
        <taxon>Pezizomycotina</taxon>
        <taxon>Sordariomycetes</taxon>
        <taxon>Xylariomycetidae</taxon>
        <taxon>Xylariales</taxon>
        <taxon>Xylariales incertae sedis</taxon>
        <taxon>Monosporascus</taxon>
    </lineage>
</organism>
<dbReference type="CDD" id="cd00887">
    <property type="entry name" value="MoeA"/>
    <property type="match status" value="1"/>
</dbReference>
<dbReference type="SMART" id="SM00852">
    <property type="entry name" value="MoCF_biosynth"/>
    <property type="match status" value="1"/>
</dbReference>
<proteinExistence type="inferred from homology"/>
<comment type="similarity">
    <text evidence="1">In the C-terminal section; belongs to the MoeA family.</text>
</comment>
<evidence type="ECO:0000256" key="3">
    <source>
        <dbReference type="RuleBase" id="RU365090"/>
    </source>
</evidence>
<dbReference type="Gene3D" id="3.90.105.10">
    <property type="entry name" value="Molybdopterin biosynthesis moea protein, domain 2"/>
    <property type="match status" value="1"/>
</dbReference>
<dbReference type="Proteomes" id="UP000294003">
    <property type="component" value="Unassembled WGS sequence"/>
</dbReference>
<accession>A0ABY0GQG8</accession>
<keyword evidence="3" id="KW-0501">Molybdenum cofactor biosynthesis</keyword>
<comment type="similarity">
    <text evidence="3">Belongs to the MoeA family.</text>
</comment>
<name>A0ABY0GQG8_9PEZI</name>
<comment type="function">
    <text evidence="3">Catalyzes two steps in the biosynthesis of the molybdenum cofactor. In the first step, molybdopterin is adenylated. Subsequently, molybdate is inserted into adenylated molybdopterin and AMP is released.</text>
</comment>
<dbReference type="Gene3D" id="2.170.190.11">
    <property type="entry name" value="Molybdopterin biosynthesis moea protein, domain 3"/>
    <property type="match status" value="1"/>
</dbReference>
<evidence type="ECO:0000256" key="2">
    <source>
        <dbReference type="ARBA" id="ARBA00012509"/>
    </source>
</evidence>